<feature type="domain" description="Cullin N-terminal" evidence="2">
    <location>
        <begin position="11"/>
        <end position="205"/>
    </location>
</feature>
<dbReference type="eggNOG" id="KOG2166">
    <property type="taxonomic scope" value="Eukaryota"/>
</dbReference>
<keyword evidence="6" id="KW-1185">Reference proteome</keyword>
<dbReference type="EMBL" id="CM001220">
    <property type="protein sequence ID" value="AES91842.2"/>
    <property type="molecule type" value="Genomic_DNA"/>
</dbReference>
<organism evidence="3 6">
    <name type="scientific">Medicago truncatula</name>
    <name type="common">Barrel medic</name>
    <name type="synonym">Medicago tribuloides</name>
    <dbReference type="NCBI Taxonomy" id="3880"/>
    <lineage>
        <taxon>Eukaryota</taxon>
        <taxon>Viridiplantae</taxon>
        <taxon>Streptophyta</taxon>
        <taxon>Embryophyta</taxon>
        <taxon>Tracheophyta</taxon>
        <taxon>Spermatophyta</taxon>
        <taxon>Magnoliopsida</taxon>
        <taxon>eudicotyledons</taxon>
        <taxon>Gunneridae</taxon>
        <taxon>Pentapetalae</taxon>
        <taxon>rosids</taxon>
        <taxon>fabids</taxon>
        <taxon>Fabales</taxon>
        <taxon>Fabaceae</taxon>
        <taxon>Papilionoideae</taxon>
        <taxon>50 kb inversion clade</taxon>
        <taxon>NPAAA clade</taxon>
        <taxon>Hologalegina</taxon>
        <taxon>IRL clade</taxon>
        <taxon>Trifolieae</taxon>
        <taxon>Medicago</taxon>
    </lineage>
</organism>
<dbReference type="Gramene" id="rna27046">
    <property type="protein sequence ID" value="RHN64251.1"/>
    <property type="gene ID" value="gene27046"/>
</dbReference>
<reference evidence="7" key="4">
    <citation type="journal article" date="2018" name="Nat. Plants">
        <title>Whole-genome landscape of Medicago truncatula symbiotic genes.</title>
        <authorList>
            <person name="Pecrix Y."/>
            <person name="Staton S.E."/>
            <person name="Sallet E."/>
            <person name="Lelandais-Briere C."/>
            <person name="Moreau S."/>
            <person name="Carrere S."/>
            <person name="Blein T."/>
            <person name="Jardinaud M.F."/>
            <person name="Latrasse D."/>
            <person name="Zouine M."/>
            <person name="Zahm M."/>
            <person name="Kreplak J."/>
            <person name="Mayjonade B."/>
            <person name="Satge C."/>
            <person name="Perez M."/>
            <person name="Cauet S."/>
            <person name="Marande W."/>
            <person name="Chantry-Darmon C."/>
            <person name="Lopez-Roques C."/>
            <person name="Bouchez O."/>
            <person name="Berard A."/>
            <person name="Debelle F."/>
            <person name="Munos S."/>
            <person name="Bendahmane A."/>
            <person name="Berges H."/>
            <person name="Niebel A."/>
            <person name="Buitink J."/>
            <person name="Frugier F."/>
            <person name="Benhamed M."/>
            <person name="Crespi M."/>
            <person name="Gouzy J."/>
            <person name="Gamas P."/>
        </authorList>
    </citation>
    <scope>NUCLEOTIDE SEQUENCE [LARGE SCALE GENOMIC DNA]</scope>
    <source>
        <strain evidence="7">cv. Jemalong A17</strain>
    </source>
</reference>
<protein>
    <submittedName>
        <fullName evidence="3">Cullin-like protein</fullName>
    </submittedName>
    <submittedName>
        <fullName evidence="4">Putative cullin</fullName>
    </submittedName>
</protein>
<sequence length="211" mass="24819">MSNIINFEQGWSIMQKGIKKLQNILEGFPEPHFTSEEHTLLYTTVYNMCTQKPPHDYSQPLYEKYKETFQDYIVSTVLPSLRGKKDELLLRELLGRWSIHKTMTKCLSKFFHYLDRYFIGRQRLPSLEEIGLLSFYDLVYVEMHREVMDAILAMIDRKWAGEPIDETLVHNALTFYSEIGESTGKNDPKHFAETTIKENATFYTMSRLQIG</sequence>
<reference evidence="5" key="3">
    <citation type="submission" date="2015-04" db="UniProtKB">
        <authorList>
            <consortium name="EnsemblPlants"/>
        </authorList>
    </citation>
    <scope>IDENTIFICATION</scope>
    <source>
        <strain evidence="5">cv. Jemalong A17</strain>
    </source>
</reference>
<reference evidence="3 6" key="2">
    <citation type="journal article" date="2014" name="BMC Genomics">
        <title>An improved genome release (version Mt4.0) for the model legume Medicago truncatula.</title>
        <authorList>
            <person name="Tang H."/>
            <person name="Krishnakumar V."/>
            <person name="Bidwell S."/>
            <person name="Rosen B."/>
            <person name="Chan A."/>
            <person name="Zhou S."/>
            <person name="Gentzbittel L."/>
            <person name="Childs K.L."/>
            <person name="Yandell M."/>
            <person name="Gundlach H."/>
            <person name="Mayer K.F."/>
            <person name="Schwartz D.C."/>
            <person name="Town C.D."/>
        </authorList>
    </citation>
    <scope>GENOME REANNOTATION</scope>
    <source>
        <strain evidence="5 6">cv. Jemalong A17</strain>
    </source>
</reference>
<dbReference type="InterPro" id="IPR001373">
    <property type="entry name" value="Cullin_N"/>
</dbReference>
<dbReference type="OrthoDB" id="27073at2759"/>
<accession>A0A0C3X6H0</accession>
<dbReference type="EnsemblPlants" id="AES91842">
    <property type="protein sequence ID" value="AES91842"/>
    <property type="gene ID" value="MTR_4g119490"/>
</dbReference>
<dbReference type="EMBL" id="PSQE01000004">
    <property type="protein sequence ID" value="RHN64251.1"/>
    <property type="molecule type" value="Genomic_DNA"/>
</dbReference>
<dbReference type="GO" id="GO:0006511">
    <property type="term" value="P:ubiquitin-dependent protein catabolic process"/>
    <property type="evidence" value="ECO:0007669"/>
    <property type="project" value="InterPro"/>
</dbReference>
<evidence type="ECO:0000313" key="6">
    <source>
        <dbReference type="Proteomes" id="UP000002051"/>
    </source>
</evidence>
<evidence type="ECO:0000313" key="5">
    <source>
        <dbReference type="EnsemblPlants" id="AES91842"/>
    </source>
</evidence>
<evidence type="ECO:0000313" key="4">
    <source>
        <dbReference type="EMBL" id="RHN64251.1"/>
    </source>
</evidence>
<dbReference type="STRING" id="3880.G7JKC2"/>
<evidence type="ECO:0000313" key="7">
    <source>
        <dbReference type="Proteomes" id="UP000265566"/>
    </source>
</evidence>
<dbReference type="InterPro" id="IPR045093">
    <property type="entry name" value="Cullin"/>
</dbReference>
<evidence type="ECO:0000313" key="3">
    <source>
        <dbReference type="EMBL" id="AES91842.2"/>
    </source>
</evidence>
<dbReference type="HOGENOM" id="CLU_004747_2_0_1"/>
<comment type="similarity">
    <text evidence="1">Belongs to the cullin family.</text>
</comment>
<dbReference type="Pfam" id="PF00888">
    <property type="entry name" value="Cullin"/>
    <property type="match status" value="1"/>
</dbReference>
<dbReference type="PaxDb" id="3880-AES91842"/>
<dbReference type="PANTHER" id="PTHR11932">
    <property type="entry name" value="CULLIN"/>
    <property type="match status" value="1"/>
</dbReference>
<reference evidence="4" key="5">
    <citation type="journal article" date="2018" name="Nat. Plants">
        <title>Whole-genome landscape of Medicago truncatula symbiotic genes.</title>
        <authorList>
            <person name="Pecrix Y."/>
            <person name="Gamas P."/>
            <person name="Carrere S."/>
        </authorList>
    </citation>
    <scope>NUCLEOTIDE SEQUENCE</scope>
    <source>
        <tissue evidence="4">Leaves</tissue>
    </source>
</reference>
<dbReference type="GO" id="GO:0031625">
    <property type="term" value="F:ubiquitin protein ligase binding"/>
    <property type="evidence" value="ECO:0007669"/>
    <property type="project" value="InterPro"/>
</dbReference>
<evidence type="ECO:0000259" key="2">
    <source>
        <dbReference type="Pfam" id="PF00888"/>
    </source>
</evidence>
<dbReference type="SUPFAM" id="SSF74788">
    <property type="entry name" value="Cullin repeat-like"/>
    <property type="match status" value="1"/>
</dbReference>
<dbReference type="KEGG" id="mtr:11413169"/>
<name>G7JKC2_MEDTR</name>
<dbReference type="Proteomes" id="UP000265566">
    <property type="component" value="Chromosome 4"/>
</dbReference>
<dbReference type="Proteomes" id="UP000002051">
    <property type="component" value="Chromosome 4"/>
</dbReference>
<dbReference type="AlphaFoldDB" id="G7JKC2"/>
<accession>G7JKC2</accession>
<dbReference type="Gene3D" id="1.20.1310.10">
    <property type="entry name" value="Cullin Repeats"/>
    <property type="match status" value="2"/>
</dbReference>
<reference evidence="3 6" key="1">
    <citation type="journal article" date="2011" name="Nature">
        <title>The Medicago genome provides insight into the evolution of rhizobial symbioses.</title>
        <authorList>
            <person name="Young N.D."/>
            <person name="Debelle F."/>
            <person name="Oldroyd G.E."/>
            <person name="Geurts R."/>
            <person name="Cannon S.B."/>
            <person name="Udvardi M.K."/>
            <person name="Benedito V.A."/>
            <person name="Mayer K.F."/>
            <person name="Gouzy J."/>
            <person name="Schoof H."/>
            <person name="Van de Peer Y."/>
            <person name="Proost S."/>
            <person name="Cook D.R."/>
            <person name="Meyers B.C."/>
            <person name="Spannagl M."/>
            <person name="Cheung F."/>
            <person name="De Mita S."/>
            <person name="Krishnakumar V."/>
            <person name="Gundlach H."/>
            <person name="Zhou S."/>
            <person name="Mudge J."/>
            <person name="Bharti A.K."/>
            <person name="Murray J.D."/>
            <person name="Naoumkina M.A."/>
            <person name="Rosen B."/>
            <person name="Silverstein K.A."/>
            <person name="Tang H."/>
            <person name="Rombauts S."/>
            <person name="Zhao P.X."/>
            <person name="Zhou P."/>
            <person name="Barbe V."/>
            <person name="Bardou P."/>
            <person name="Bechner M."/>
            <person name="Bellec A."/>
            <person name="Berger A."/>
            <person name="Berges H."/>
            <person name="Bidwell S."/>
            <person name="Bisseling T."/>
            <person name="Choisne N."/>
            <person name="Couloux A."/>
            <person name="Denny R."/>
            <person name="Deshpande S."/>
            <person name="Dai X."/>
            <person name="Doyle J.J."/>
            <person name="Dudez A.M."/>
            <person name="Farmer A.D."/>
            <person name="Fouteau S."/>
            <person name="Franken C."/>
            <person name="Gibelin C."/>
            <person name="Gish J."/>
            <person name="Goldstein S."/>
            <person name="Gonzalez A.J."/>
            <person name="Green P.J."/>
            <person name="Hallab A."/>
            <person name="Hartog M."/>
            <person name="Hua A."/>
            <person name="Humphray S.J."/>
            <person name="Jeong D.H."/>
            <person name="Jing Y."/>
            <person name="Jocker A."/>
            <person name="Kenton S.M."/>
            <person name="Kim D.J."/>
            <person name="Klee K."/>
            <person name="Lai H."/>
            <person name="Lang C."/>
            <person name="Lin S."/>
            <person name="Macmil S.L."/>
            <person name="Magdelenat G."/>
            <person name="Matthews L."/>
            <person name="McCorrison J."/>
            <person name="Monaghan E.L."/>
            <person name="Mun J.H."/>
            <person name="Najar F.Z."/>
            <person name="Nicholson C."/>
            <person name="Noirot C."/>
            <person name="O'Bleness M."/>
            <person name="Paule C.R."/>
            <person name="Poulain J."/>
            <person name="Prion F."/>
            <person name="Qin B."/>
            <person name="Qu C."/>
            <person name="Retzel E.F."/>
            <person name="Riddle C."/>
            <person name="Sallet E."/>
            <person name="Samain S."/>
            <person name="Samson N."/>
            <person name="Sanders I."/>
            <person name="Saurat O."/>
            <person name="Scarpelli C."/>
            <person name="Schiex T."/>
            <person name="Segurens B."/>
            <person name="Severin A.J."/>
            <person name="Sherrier D.J."/>
            <person name="Shi R."/>
            <person name="Sims S."/>
            <person name="Singer S.R."/>
            <person name="Sinharoy S."/>
            <person name="Sterck L."/>
            <person name="Viollet A."/>
            <person name="Wang B.B."/>
            <person name="Wang K."/>
            <person name="Wang M."/>
            <person name="Wang X."/>
            <person name="Warfsmann J."/>
            <person name="Weissenbach J."/>
            <person name="White D.D."/>
            <person name="White J.D."/>
            <person name="Wiley G.B."/>
            <person name="Wincker P."/>
            <person name="Xing Y."/>
            <person name="Yang L."/>
            <person name="Yao Z."/>
            <person name="Ying F."/>
            <person name="Zhai J."/>
            <person name="Zhou L."/>
            <person name="Zuber A."/>
            <person name="Denarie J."/>
            <person name="Dixon R.A."/>
            <person name="May G.D."/>
            <person name="Schwartz D.C."/>
            <person name="Rogers J."/>
            <person name="Quetier F."/>
            <person name="Town C.D."/>
            <person name="Roe B.A."/>
        </authorList>
    </citation>
    <scope>NUCLEOTIDE SEQUENCE [LARGE SCALE GENOMIC DNA]</scope>
    <source>
        <strain evidence="3">A17</strain>
        <strain evidence="5 6">cv. Jemalong A17</strain>
    </source>
</reference>
<dbReference type="FunFam" id="1.20.1310.10:FF:000021">
    <property type="entry name" value="Cullin-1, putative"/>
    <property type="match status" value="1"/>
</dbReference>
<proteinExistence type="inferred from homology"/>
<gene>
    <name evidence="5" type="primary">11413169</name>
    <name evidence="3" type="ordered locus">MTR_4g119490</name>
    <name evidence="4" type="ORF">MtrunA17_Chr4g0067071</name>
</gene>
<dbReference type="InterPro" id="IPR016159">
    <property type="entry name" value="Cullin_repeat-like_dom_sf"/>
</dbReference>
<evidence type="ECO:0000256" key="1">
    <source>
        <dbReference type="ARBA" id="ARBA00006019"/>
    </source>
</evidence>